<organism evidence="1 2">
    <name type="scientific">Colletotrichum zoysiae</name>
    <dbReference type="NCBI Taxonomy" id="1216348"/>
    <lineage>
        <taxon>Eukaryota</taxon>
        <taxon>Fungi</taxon>
        <taxon>Dikarya</taxon>
        <taxon>Ascomycota</taxon>
        <taxon>Pezizomycotina</taxon>
        <taxon>Sordariomycetes</taxon>
        <taxon>Hypocreomycetidae</taxon>
        <taxon>Glomerellales</taxon>
        <taxon>Glomerellaceae</taxon>
        <taxon>Colletotrichum</taxon>
        <taxon>Colletotrichum graminicola species complex</taxon>
    </lineage>
</organism>
<reference evidence="1" key="1">
    <citation type="submission" date="2021-06" db="EMBL/GenBank/DDBJ databases">
        <title>Comparative genomics, transcriptomics and evolutionary studies reveal genomic signatures of adaptation to plant cell wall in hemibiotrophic fungi.</title>
        <authorList>
            <consortium name="DOE Joint Genome Institute"/>
            <person name="Baroncelli R."/>
            <person name="Diaz J.F."/>
            <person name="Benocci T."/>
            <person name="Peng M."/>
            <person name="Battaglia E."/>
            <person name="Haridas S."/>
            <person name="Andreopoulos W."/>
            <person name="Labutti K."/>
            <person name="Pangilinan J."/>
            <person name="Floch G.L."/>
            <person name="Makela M.R."/>
            <person name="Henrissat B."/>
            <person name="Grigoriev I.V."/>
            <person name="Crouch J.A."/>
            <person name="De Vries R.P."/>
            <person name="Sukno S.A."/>
            <person name="Thon M.R."/>
        </authorList>
    </citation>
    <scope>NUCLEOTIDE SEQUENCE</scope>
    <source>
        <strain evidence="1">MAFF235873</strain>
    </source>
</reference>
<comment type="caution">
    <text evidence="1">The sequence shown here is derived from an EMBL/GenBank/DDBJ whole genome shotgun (WGS) entry which is preliminary data.</text>
</comment>
<dbReference type="Proteomes" id="UP001232148">
    <property type="component" value="Unassembled WGS sequence"/>
</dbReference>
<dbReference type="AlphaFoldDB" id="A0AAD9LYV6"/>
<protein>
    <submittedName>
        <fullName evidence="1">Uncharacterized protein</fullName>
    </submittedName>
</protein>
<proteinExistence type="predicted"/>
<sequence length="191" mass="20620">MSPFARGWARVHRSRTLGLYARCSSIGDGGGQALCRSLAVSDSHVITNAPLFIFHPMPVHITAVPLEAIPRTKHNHQNKDAARRDPTKSRVPVIALNFWPKAQAAKKKGGQGSGLGHPYGIIVQVVSIIHDVTAPSRTLLSSLEQGGRRRATPAGLAAHFPATHPEQDAQLTPGLPTMPCQWTRSARSRNV</sequence>
<dbReference type="EMBL" id="MU842924">
    <property type="protein sequence ID" value="KAK2025992.1"/>
    <property type="molecule type" value="Genomic_DNA"/>
</dbReference>
<keyword evidence="2" id="KW-1185">Reference proteome</keyword>
<evidence type="ECO:0000313" key="1">
    <source>
        <dbReference type="EMBL" id="KAK2025992.1"/>
    </source>
</evidence>
<gene>
    <name evidence="1" type="ORF">LX32DRAFT_37816</name>
</gene>
<accession>A0AAD9LYV6</accession>
<name>A0AAD9LYV6_9PEZI</name>
<evidence type="ECO:0000313" key="2">
    <source>
        <dbReference type="Proteomes" id="UP001232148"/>
    </source>
</evidence>